<dbReference type="Proteomes" id="UP000887116">
    <property type="component" value="Unassembled WGS sequence"/>
</dbReference>
<comment type="caution">
    <text evidence="1">The sequence shown here is derived from an EMBL/GenBank/DDBJ whole genome shotgun (WGS) entry which is preliminary data.</text>
</comment>
<keyword evidence="2" id="KW-1185">Reference proteome</keyword>
<gene>
    <name evidence="1" type="ORF">TNCT_405521</name>
</gene>
<sequence length="98" mass="10948">MLKVSIGINHPRVCRAWRPVSLEKRVLVIEGNQHIALASASGKREVHFGPMCINRLVGQFYCLLGIKRSICLLTAALRVVVCTGTYCERIGPGQHWCF</sequence>
<name>A0A8X6LAM0_TRICU</name>
<dbReference type="EMBL" id="BMAO01015418">
    <property type="protein sequence ID" value="GFR01587.1"/>
    <property type="molecule type" value="Genomic_DNA"/>
</dbReference>
<proteinExistence type="predicted"/>
<accession>A0A8X6LAM0</accession>
<protein>
    <submittedName>
        <fullName evidence="1">Uncharacterized protein</fullName>
    </submittedName>
</protein>
<dbReference type="OrthoDB" id="6469248at2759"/>
<organism evidence="1 2">
    <name type="scientific">Trichonephila clavata</name>
    <name type="common">Joro spider</name>
    <name type="synonym">Nephila clavata</name>
    <dbReference type="NCBI Taxonomy" id="2740835"/>
    <lineage>
        <taxon>Eukaryota</taxon>
        <taxon>Metazoa</taxon>
        <taxon>Ecdysozoa</taxon>
        <taxon>Arthropoda</taxon>
        <taxon>Chelicerata</taxon>
        <taxon>Arachnida</taxon>
        <taxon>Araneae</taxon>
        <taxon>Araneomorphae</taxon>
        <taxon>Entelegynae</taxon>
        <taxon>Araneoidea</taxon>
        <taxon>Nephilidae</taxon>
        <taxon>Trichonephila</taxon>
    </lineage>
</organism>
<evidence type="ECO:0000313" key="1">
    <source>
        <dbReference type="EMBL" id="GFR01587.1"/>
    </source>
</evidence>
<dbReference type="AlphaFoldDB" id="A0A8X6LAM0"/>
<reference evidence="1" key="1">
    <citation type="submission" date="2020-07" db="EMBL/GenBank/DDBJ databases">
        <title>Multicomponent nature underlies the extraordinary mechanical properties of spider dragline silk.</title>
        <authorList>
            <person name="Kono N."/>
            <person name="Nakamura H."/>
            <person name="Mori M."/>
            <person name="Yoshida Y."/>
            <person name="Ohtoshi R."/>
            <person name="Malay A.D."/>
            <person name="Moran D.A.P."/>
            <person name="Tomita M."/>
            <person name="Numata K."/>
            <person name="Arakawa K."/>
        </authorList>
    </citation>
    <scope>NUCLEOTIDE SEQUENCE</scope>
</reference>
<evidence type="ECO:0000313" key="2">
    <source>
        <dbReference type="Proteomes" id="UP000887116"/>
    </source>
</evidence>